<dbReference type="PROSITE" id="PS51318">
    <property type="entry name" value="TAT"/>
    <property type="match status" value="1"/>
</dbReference>
<dbReference type="STRING" id="1006004.GBAG_0985"/>
<dbReference type="EMBL" id="JMPI01000022">
    <property type="protein sequence ID" value="KFC82623.1"/>
    <property type="molecule type" value="Genomic_DNA"/>
</dbReference>
<evidence type="ECO:0000259" key="1">
    <source>
        <dbReference type="Pfam" id="PF07969"/>
    </source>
</evidence>
<dbReference type="Gene3D" id="3.20.20.140">
    <property type="entry name" value="Metal-dependent hydrolases"/>
    <property type="match status" value="1"/>
</dbReference>
<keyword evidence="2" id="KW-0378">Hydrolase</keyword>
<dbReference type="Gene3D" id="2.30.40.10">
    <property type="entry name" value="Urease, subunit C, domain 1"/>
    <property type="match status" value="1"/>
</dbReference>
<dbReference type="AlphaFoldDB" id="A0A085GFX8"/>
<proteinExistence type="predicted"/>
<dbReference type="PANTHER" id="PTHR32027">
    <property type="entry name" value="CYTOSINE DEAMINASE"/>
    <property type="match status" value="1"/>
</dbReference>
<dbReference type="SUPFAM" id="SSF51338">
    <property type="entry name" value="Composite domain of metallo-dependent hydrolases"/>
    <property type="match status" value="1"/>
</dbReference>
<accession>A0A085GFX8</accession>
<feature type="domain" description="Amidohydrolase 3" evidence="1">
    <location>
        <begin position="172"/>
        <end position="437"/>
    </location>
</feature>
<dbReference type="PANTHER" id="PTHR32027:SF9">
    <property type="entry name" value="BLL3847 PROTEIN"/>
    <property type="match status" value="1"/>
</dbReference>
<dbReference type="RefSeq" id="WP_034493886.1">
    <property type="nucleotide sequence ID" value="NZ_JMPI01000022.1"/>
</dbReference>
<dbReference type="Pfam" id="PF07969">
    <property type="entry name" value="Amidohydro_3"/>
    <property type="match status" value="1"/>
</dbReference>
<evidence type="ECO:0000313" key="2">
    <source>
        <dbReference type="EMBL" id="KFC82623.1"/>
    </source>
</evidence>
<dbReference type="CDD" id="cd01293">
    <property type="entry name" value="Bact_CD"/>
    <property type="match status" value="1"/>
</dbReference>
<dbReference type="OrthoDB" id="9815027at2"/>
<dbReference type="InterPro" id="IPR011059">
    <property type="entry name" value="Metal-dep_hydrolase_composite"/>
</dbReference>
<dbReference type="InterPro" id="IPR006311">
    <property type="entry name" value="TAT_signal"/>
</dbReference>
<reference evidence="2 3" key="1">
    <citation type="submission" date="2014-05" db="EMBL/GenBank/DDBJ databases">
        <title>ATOL: Assembling a taxonomically balanced genome-scale reconstruction of the evolutionary history of the Enterobacteriaceae.</title>
        <authorList>
            <person name="Plunkett G.III."/>
            <person name="Neeno-Eckwall E.C."/>
            <person name="Glasner J.D."/>
            <person name="Perna N.T."/>
        </authorList>
    </citation>
    <scope>NUCLEOTIDE SEQUENCE [LARGE SCALE GENOMIC DNA]</scope>
    <source>
        <strain evidence="2 3">ATCC 33320</strain>
    </source>
</reference>
<gene>
    <name evidence="2" type="ORF">GBAG_0985</name>
</gene>
<dbReference type="InterPro" id="IPR052349">
    <property type="entry name" value="Metallo-hydrolase_Enzymes"/>
</dbReference>
<dbReference type="InterPro" id="IPR013108">
    <property type="entry name" value="Amidohydro_3"/>
</dbReference>
<dbReference type="GO" id="GO:0016814">
    <property type="term" value="F:hydrolase activity, acting on carbon-nitrogen (but not peptide) bonds, in cyclic amidines"/>
    <property type="evidence" value="ECO:0007669"/>
    <property type="project" value="TreeGrafter"/>
</dbReference>
<sequence>MNNAEKSRREFLSGGGKVAAACALFGATGSMAYAAKPASIACETDNRMSAIKESHYYLDNVLLEAGFARDGQTIVGTQTELKTLEIKDGKIAALLANKQHPDATLAHYDASGKLLLPAMRDMHIHLDKTFYGGPWRVHNRPAGTTILDMIALEQKLLPELQPVTQERAEKLIDLIQSKGSTIARSHCNVEPVSGLKNLENLQAVLERRKSGFSCEIVAFPQHGLLHSNSVALMRDAMQAGAHYVGGLDPTNVDGAMEKSLDTMFQIAIDYKKGVDIHLHETSPAGIAAVNYMVETVEKTPELKGKVTISHAFALAMMNEQEVDAIATRMAAQQITIASTVPIGTLHMPLKQLQDKGVFVMTGTDSVIDHWSPYGLGDMLEKANLYAQLYMRVSELNLSRSLAIATGNVLPLNDKGERVWPKAQDDASFVLVDASCSAEAVARISPRTATFHKGNLVWGALSA</sequence>
<dbReference type="InterPro" id="IPR032466">
    <property type="entry name" value="Metal_Hydrolase"/>
</dbReference>
<evidence type="ECO:0000313" key="3">
    <source>
        <dbReference type="Proteomes" id="UP000028653"/>
    </source>
</evidence>
<dbReference type="Proteomes" id="UP000028653">
    <property type="component" value="Unassembled WGS sequence"/>
</dbReference>
<protein>
    <submittedName>
        <fullName evidence="2">Putative deaminase</fullName>
        <ecNumber evidence="2">3.5.-.-</ecNumber>
    </submittedName>
</protein>
<keyword evidence="3" id="KW-1185">Reference proteome</keyword>
<dbReference type="EC" id="3.5.-.-" evidence="2"/>
<organism evidence="2 3">
    <name type="scientific">Buttiauxella agrestis ATCC 33320</name>
    <dbReference type="NCBI Taxonomy" id="1006004"/>
    <lineage>
        <taxon>Bacteria</taxon>
        <taxon>Pseudomonadati</taxon>
        <taxon>Pseudomonadota</taxon>
        <taxon>Gammaproteobacteria</taxon>
        <taxon>Enterobacterales</taxon>
        <taxon>Enterobacteriaceae</taxon>
        <taxon>Buttiauxella</taxon>
    </lineage>
</organism>
<dbReference type="eggNOG" id="COG0402">
    <property type="taxonomic scope" value="Bacteria"/>
</dbReference>
<comment type="caution">
    <text evidence="2">The sequence shown here is derived from an EMBL/GenBank/DDBJ whole genome shotgun (WGS) entry which is preliminary data.</text>
</comment>
<dbReference type="SUPFAM" id="SSF51556">
    <property type="entry name" value="Metallo-dependent hydrolases"/>
    <property type="match status" value="1"/>
</dbReference>
<dbReference type="NCBIfam" id="NF005312">
    <property type="entry name" value="PRK06846.1"/>
    <property type="match status" value="1"/>
</dbReference>
<name>A0A085GFX8_9ENTR</name>